<gene>
    <name evidence="1" type="ORF">CDAR_237561</name>
</gene>
<organism evidence="1 2">
    <name type="scientific">Caerostris darwini</name>
    <dbReference type="NCBI Taxonomy" id="1538125"/>
    <lineage>
        <taxon>Eukaryota</taxon>
        <taxon>Metazoa</taxon>
        <taxon>Ecdysozoa</taxon>
        <taxon>Arthropoda</taxon>
        <taxon>Chelicerata</taxon>
        <taxon>Arachnida</taxon>
        <taxon>Araneae</taxon>
        <taxon>Araneomorphae</taxon>
        <taxon>Entelegynae</taxon>
        <taxon>Araneoidea</taxon>
        <taxon>Araneidae</taxon>
        <taxon>Caerostris</taxon>
    </lineage>
</organism>
<evidence type="ECO:0000313" key="1">
    <source>
        <dbReference type="EMBL" id="GIX83116.1"/>
    </source>
</evidence>
<dbReference type="EMBL" id="BPLQ01001573">
    <property type="protein sequence ID" value="GIX83116.1"/>
    <property type="molecule type" value="Genomic_DNA"/>
</dbReference>
<dbReference type="Proteomes" id="UP001054837">
    <property type="component" value="Unassembled WGS sequence"/>
</dbReference>
<keyword evidence="2" id="KW-1185">Reference proteome</keyword>
<accession>A0AAV4NEH7</accession>
<sequence length="95" mass="10669">MRKGCRFALDRFLPNKKERQCDTISNDLISPHFLGTKTFNLLKREQKQNSGLLLPECLLEADKSTGRIGRYKHSVVHVTHPGTCATDKVKAVACS</sequence>
<dbReference type="AlphaFoldDB" id="A0AAV4NEH7"/>
<reference evidence="1 2" key="1">
    <citation type="submission" date="2021-06" db="EMBL/GenBank/DDBJ databases">
        <title>Caerostris darwini draft genome.</title>
        <authorList>
            <person name="Kono N."/>
            <person name="Arakawa K."/>
        </authorList>
    </citation>
    <scope>NUCLEOTIDE SEQUENCE [LARGE SCALE GENOMIC DNA]</scope>
</reference>
<evidence type="ECO:0000313" key="2">
    <source>
        <dbReference type="Proteomes" id="UP001054837"/>
    </source>
</evidence>
<protein>
    <submittedName>
        <fullName evidence="1">Uncharacterized protein</fullName>
    </submittedName>
</protein>
<comment type="caution">
    <text evidence="1">The sequence shown here is derived from an EMBL/GenBank/DDBJ whole genome shotgun (WGS) entry which is preliminary data.</text>
</comment>
<proteinExistence type="predicted"/>
<name>A0AAV4NEH7_9ARAC</name>